<organism evidence="3 4">
    <name type="scientific">Helianthus annuus</name>
    <name type="common">Common sunflower</name>
    <dbReference type="NCBI Taxonomy" id="4232"/>
    <lineage>
        <taxon>Eukaryota</taxon>
        <taxon>Viridiplantae</taxon>
        <taxon>Streptophyta</taxon>
        <taxon>Embryophyta</taxon>
        <taxon>Tracheophyta</taxon>
        <taxon>Spermatophyta</taxon>
        <taxon>Magnoliopsida</taxon>
        <taxon>eudicotyledons</taxon>
        <taxon>Gunneridae</taxon>
        <taxon>Pentapetalae</taxon>
        <taxon>asterids</taxon>
        <taxon>campanulids</taxon>
        <taxon>Asterales</taxon>
        <taxon>Asteraceae</taxon>
        <taxon>Asteroideae</taxon>
        <taxon>Heliantheae alliance</taxon>
        <taxon>Heliantheae</taxon>
        <taxon>Helianthus</taxon>
    </lineage>
</organism>
<feature type="region of interest" description="Disordered" evidence="1">
    <location>
        <begin position="35"/>
        <end position="65"/>
    </location>
</feature>
<proteinExistence type="predicted"/>
<feature type="signal peptide" evidence="2">
    <location>
        <begin position="1"/>
        <end position="27"/>
    </location>
</feature>
<name>A0A9K3I010_HELAN</name>
<protein>
    <recommendedName>
        <fullName evidence="5">Secreted protein</fullName>
    </recommendedName>
</protein>
<evidence type="ECO:0000256" key="1">
    <source>
        <dbReference type="SAM" id="MobiDB-lite"/>
    </source>
</evidence>
<evidence type="ECO:0000313" key="3">
    <source>
        <dbReference type="EMBL" id="KAF5787455.1"/>
    </source>
</evidence>
<reference evidence="3" key="1">
    <citation type="journal article" date="2017" name="Nature">
        <title>The sunflower genome provides insights into oil metabolism, flowering and Asterid evolution.</title>
        <authorList>
            <person name="Badouin H."/>
            <person name="Gouzy J."/>
            <person name="Grassa C.J."/>
            <person name="Murat F."/>
            <person name="Staton S.E."/>
            <person name="Cottret L."/>
            <person name="Lelandais-Briere C."/>
            <person name="Owens G.L."/>
            <person name="Carrere S."/>
            <person name="Mayjonade B."/>
            <person name="Legrand L."/>
            <person name="Gill N."/>
            <person name="Kane N.C."/>
            <person name="Bowers J.E."/>
            <person name="Hubner S."/>
            <person name="Bellec A."/>
            <person name="Berard A."/>
            <person name="Berges H."/>
            <person name="Blanchet N."/>
            <person name="Boniface M.C."/>
            <person name="Brunel D."/>
            <person name="Catrice O."/>
            <person name="Chaidir N."/>
            <person name="Claudel C."/>
            <person name="Donnadieu C."/>
            <person name="Faraut T."/>
            <person name="Fievet G."/>
            <person name="Helmstetter N."/>
            <person name="King M."/>
            <person name="Knapp S.J."/>
            <person name="Lai Z."/>
            <person name="Le Paslier M.C."/>
            <person name="Lippi Y."/>
            <person name="Lorenzon L."/>
            <person name="Mandel J.R."/>
            <person name="Marage G."/>
            <person name="Marchand G."/>
            <person name="Marquand E."/>
            <person name="Bret-Mestries E."/>
            <person name="Morien E."/>
            <person name="Nambeesan S."/>
            <person name="Nguyen T."/>
            <person name="Pegot-Espagnet P."/>
            <person name="Pouilly N."/>
            <person name="Raftis F."/>
            <person name="Sallet E."/>
            <person name="Schiex T."/>
            <person name="Thomas J."/>
            <person name="Vandecasteele C."/>
            <person name="Vares D."/>
            <person name="Vear F."/>
            <person name="Vautrin S."/>
            <person name="Crespi M."/>
            <person name="Mangin B."/>
            <person name="Burke J.M."/>
            <person name="Salse J."/>
            <person name="Munos S."/>
            <person name="Vincourt P."/>
            <person name="Rieseberg L.H."/>
            <person name="Langlade N.B."/>
        </authorList>
    </citation>
    <scope>NUCLEOTIDE SEQUENCE</scope>
    <source>
        <tissue evidence="3">Leaves</tissue>
    </source>
</reference>
<comment type="caution">
    <text evidence="3">The sequence shown here is derived from an EMBL/GenBank/DDBJ whole genome shotgun (WGS) entry which is preliminary data.</text>
</comment>
<dbReference type="AlphaFoldDB" id="A0A9K3I010"/>
<evidence type="ECO:0008006" key="5">
    <source>
        <dbReference type="Google" id="ProtNLM"/>
    </source>
</evidence>
<evidence type="ECO:0000256" key="2">
    <source>
        <dbReference type="SAM" id="SignalP"/>
    </source>
</evidence>
<feature type="chain" id="PRO_5039949976" description="Secreted protein" evidence="2">
    <location>
        <begin position="28"/>
        <end position="65"/>
    </location>
</feature>
<dbReference type="Proteomes" id="UP000215914">
    <property type="component" value="Unassembled WGS sequence"/>
</dbReference>
<reference evidence="3" key="2">
    <citation type="submission" date="2020-06" db="EMBL/GenBank/DDBJ databases">
        <title>Helianthus annuus Genome sequencing and assembly Release 2.</title>
        <authorList>
            <person name="Gouzy J."/>
            <person name="Langlade N."/>
            <person name="Munos S."/>
        </authorList>
    </citation>
    <scope>NUCLEOTIDE SEQUENCE</scope>
    <source>
        <tissue evidence="3">Leaves</tissue>
    </source>
</reference>
<gene>
    <name evidence="3" type="ORF">HanXRQr2_Chr10g0452991</name>
</gene>
<keyword evidence="2" id="KW-0732">Signal</keyword>
<dbReference type="Gramene" id="mRNA:HanXRQr2_Chr10g0452991">
    <property type="protein sequence ID" value="CDS:HanXRQr2_Chr10g0452991.1"/>
    <property type="gene ID" value="HanXRQr2_Chr10g0452991"/>
</dbReference>
<evidence type="ECO:0000313" key="4">
    <source>
        <dbReference type="Proteomes" id="UP000215914"/>
    </source>
</evidence>
<sequence length="65" mass="7154">MGNTGGTGSSWMGCEVLPIILLSCLRAGGGRVSAHLGEPRDWRQSNSRPWPQRPCHDSWHVVPCR</sequence>
<dbReference type="EMBL" id="MNCJ02000325">
    <property type="protein sequence ID" value="KAF5787455.1"/>
    <property type="molecule type" value="Genomic_DNA"/>
</dbReference>
<keyword evidence="4" id="KW-1185">Reference proteome</keyword>
<accession>A0A9K3I010</accession>